<protein>
    <submittedName>
        <fullName evidence="1">Uncharacterized protein</fullName>
    </submittedName>
</protein>
<dbReference type="RefSeq" id="WP_138087154.1">
    <property type="nucleotide sequence ID" value="NZ_VAUV01000011.1"/>
</dbReference>
<comment type="caution">
    <text evidence="1">The sequence shown here is derived from an EMBL/GenBank/DDBJ whole genome shotgun (WGS) entry which is preliminary data.</text>
</comment>
<organism evidence="1 2">
    <name type="scientific">Phragmitibacter flavus</name>
    <dbReference type="NCBI Taxonomy" id="2576071"/>
    <lineage>
        <taxon>Bacteria</taxon>
        <taxon>Pseudomonadati</taxon>
        <taxon>Verrucomicrobiota</taxon>
        <taxon>Verrucomicrobiia</taxon>
        <taxon>Verrucomicrobiales</taxon>
        <taxon>Verrucomicrobiaceae</taxon>
        <taxon>Phragmitibacter</taxon>
    </lineage>
</organism>
<proteinExistence type="predicted"/>
<dbReference type="Proteomes" id="UP000306196">
    <property type="component" value="Unassembled WGS sequence"/>
</dbReference>
<accession>A0A5R8KBK1</accession>
<reference evidence="1 2" key="1">
    <citation type="submission" date="2019-05" db="EMBL/GenBank/DDBJ databases">
        <title>Verrucobacter flavum gen. nov., sp. nov. a new member of the family Verrucomicrobiaceae.</title>
        <authorList>
            <person name="Szuroczki S."/>
            <person name="Abbaszade G."/>
            <person name="Szabo A."/>
            <person name="Felfoldi T."/>
            <person name="Schumann P."/>
            <person name="Boka K."/>
            <person name="Keki Z."/>
            <person name="Toumi M."/>
            <person name="Toth E."/>
        </authorList>
    </citation>
    <scope>NUCLEOTIDE SEQUENCE [LARGE SCALE GENOMIC DNA]</scope>
    <source>
        <strain evidence="1 2">MG-N-17</strain>
    </source>
</reference>
<gene>
    <name evidence="1" type="ORF">FEM03_15280</name>
</gene>
<name>A0A5R8KBK1_9BACT</name>
<evidence type="ECO:0000313" key="2">
    <source>
        <dbReference type="Proteomes" id="UP000306196"/>
    </source>
</evidence>
<dbReference type="EMBL" id="VAUV01000011">
    <property type="protein sequence ID" value="TLD69694.1"/>
    <property type="molecule type" value="Genomic_DNA"/>
</dbReference>
<evidence type="ECO:0000313" key="1">
    <source>
        <dbReference type="EMBL" id="TLD69694.1"/>
    </source>
</evidence>
<sequence length="104" mass="11944">MHTVPVQIVRFVEEHQPSVVECVLIDAFGHQWSFIDKDAVFTPEILDAKSCYPLPGVVACEVVREWIDENGRSRCIIDTERPWDVSAKNGEMQFEVFLDQLSSY</sequence>
<keyword evidence="2" id="KW-1185">Reference proteome</keyword>
<dbReference type="OrthoDB" id="195315at2"/>
<dbReference type="AlphaFoldDB" id="A0A5R8KBK1"/>